<dbReference type="RefSeq" id="WP_097174305.1">
    <property type="nucleotide sequence ID" value="NZ_OBML01000003.1"/>
</dbReference>
<name>A0A285RZ35_9HYPH</name>
<dbReference type="InterPro" id="IPR036108">
    <property type="entry name" value="4pyrrol_syn_uPrphyn_synt_sf"/>
</dbReference>
<dbReference type="SUPFAM" id="SSF69618">
    <property type="entry name" value="HemD-like"/>
    <property type="match status" value="1"/>
</dbReference>
<keyword evidence="3" id="KW-1185">Reference proteome</keyword>
<dbReference type="GO" id="GO:0033014">
    <property type="term" value="P:tetrapyrrole biosynthetic process"/>
    <property type="evidence" value="ECO:0007669"/>
    <property type="project" value="InterPro"/>
</dbReference>
<dbReference type="InterPro" id="IPR003754">
    <property type="entry name" value="4pyrrol_synth_uPrphyn_synth"/>
</dbReference>
<dbReference type="AlphaFoldDB" id="A0A285RZ35"/>
<dbReference type="Pfam" id="PF02602">
    <property type="entry name" value="HEM4"/>
    <property type="match status" value="1"/>
</dbReference>
<dbReference type="STRING" id="538381.GCA_001696535_04290"/>
<evidence type="ECO:0000313" key="2">
    <source>
        <dbReference type="EMBL" id="SOB99842.1"/>
    </source>
</evidence>
<dbReference type="CDD" id="cd06578">
    <property type="entry name" value="HemD"/>
    <property type="match status" value="1"/>
</dbReference>
<organism evidence="2 3">
    <name type="scientific">Stappia indica</name>
    <dbReference type="NCBI Taxonomy" id="538381"/>
    <lineage>
        <taxon>Bacteria</taxon>
        <taxon>Pseudomonadati</taxon>
        <taxon>Pseudomonadota</taxon>
        <taxon>Alphaproteobacteria</taxon>
        <taxon>Hyphomicrobiales</taxon>
        <taxon>Stappiaceae</taxon>
        <taxon>Stappia</taxon>
    </lineage>
</organism>
<reference evidence="2 3" key="1">
    <citation type="submission" date="2017-08" db="EMBL/GenBank/DDBJ databases">
        <authorList>
            <person name="de Groot N.N."/>
        </authorList>
    </citation>
    <scope>NUCLEOTIDE SEQUENCE [LARGE SCALE GENOMIC DNA]</scope>
    <source>
        <strain evidence="2 3">USBA 352</strain>
    </source>
</reference>
<feature type="domain" description="Tetrapyrrole biosynthesis uroporphyrinogen III synthase" evidence="1">
    <location>
        <begin position="16"/>
        <end position="229"/>
    </location>
</feature>
<evidence type="ECO:0000259" key="1">
    <source>
        <dbReference type="Pfam" id="PF02602"/>
    </source>
</evidence>
<dbReference type="Proteomes" id="UP000219331">
    <property type="component" value="Unassembled WGS sequence"/>
</dbReference>
<dbReference type="EMBL" id="OBML01000003">
    <property type="protein sequence ID" value="SOB99842.1"/>
    <property type="molecule type" value="Genomic_DNA"/>
</dbReference>
<gene>
    <name evidence="2" type="ORF">SAMN05421512_103178</name>
</gene>
<sequence>MARVLVTRPAPAADRSAARYRAAGHEVHVAPLLAFAPLDPGPGALPPAKGLAALVATSARGIEAAGPFLSPAHYALPLHAVGEATARAARAAGFADTHAAEGDLIALAAALRAALPRGSEVLHLAPRDRSGDLAGLLQDAGIGCRLVELYAMDPVRHLPEDVRAALAAGSGPVVAPVYSRRSAQALADALVAWGDRPAFRFLAISAEAGEPLAGLGPVELAKTPDEAGLMALLPG</sequence>
<dbReference type="OrthoDB" id="7163809at2"/>
<evidence type="ECO:0000313" key="3">
    <source>
        <dbReference type="Proteomes" id="UP000219331"/>
    </source>
</evidence>
<proteinExistence type="predicted"/>
<protein>
    <submittedName>
        <fullName evidence="2">Uroporphyrinogen-III synthase</fullName>
    </submittedName>
</protein>
<dbReference type="Gene3D" id="3.40.50.10090">
    <property type="match status" value="2"/>
</dbReference>
<dbReference type="GO" id="GO:0004852">
    <property type="term" value="F:uroporphyrinogen-III synthase activity"/>
    <property type="evidence" value="ECO:0007669"/>
    <property type="project" value="InterPro"/>
</dbReference>
<accession>A0A285RZ35</accession>